<evidence type="ECO:0000256" key="1">
    <source>
        <dbReference type="SAM" id="MobiDB-lite"/>
    </source>
</evidence>
<protein>
    <recommendedName>
        <fullName evidence="3">Phage portal protein</fullName>
    </recommendedName>
</protein>
<evidence type="ECO:0000313" key="2">
    <source>
        <dbReference type="EMBL" id="KKN19160.1"/>
    </source>
</evidence>
<dbReference type="InterPro" id="IPR006944">
    <property type="entry name" value="Phage/GTA_portal"/>
</dbReference>
<sequence length="480" mass="55985">MPPSLVSFKERPVINSNFLPSASTPAPRSFDLNTLMYWIKRTPECIGILRRISNDIVTPISFTAVESEKKLGRPPANQQQEKIDKAVFFAQDNNFHTKEQALVIDWAATGDDYAYKSINLDEEVKEIARKYYKEFDLDIEIKTKELLDEDYNGLSSIEIVPSTMVRIKHDATKILKYVQRDKMNPGREREFNPDEIIHHKYMDIDGSVYGYSPMEAGYTSIRTVNAIQDYGWYYFENGAKIDRVWMYKGTPNKEYWEKFQEDVAQYISVKKAHGHLFAAGAEEIKSEKLNEITEEMEYRQLAIHSVGRLAFSFNMPADMLSSILGKDIKPTAGSSDVEDAGYYRNIERAQEYRENLWNTQLWIPHFGVRMHYQRIFKQDQIRQIQYMGQAIPVIQFLQNNKFPLKDEYYYNILQLDKSFLKEGTIEWAPDEIPAPVLLPDSKGPKRQALSDKKREQQKVQERNNPPLGKERFVYELKEGK</sequence>
<dbReference type="AlphaFoldDB" id="A0A0F9NI26"/>
<feature type="compositionally biased region" description="Basic and acidic residues" evidence="1">
    <location>
        <begin position="448"/>
        <end position="461"/>
    </location>
</feature>
<feature type="region of interest" description="Disordered" evidence="1">
    <location>
        <begin position="433"/>
        <end position="471"/>
    </location>
</feature>
<organism evidence="2">
    <name type="scientific">marine sediment metagenome</name>
    <dbReference type="NCBI Taxonomy" id="412755"/>
    <lineage>
        <taxon>unclassified sequences</taxon>
        <taxon>metagenomes</taxon>
        <taxon>ecological metagenomes</taxon>
    </lineage>
</organism>
<name>A0A0F9NI26_9ZZZZ</name>
<accession>A0A0F9NI26</accession>
<dbReference type="EMBL" id="LAZR01003361">
    <property type="protein sequence ID" value="KKN19160.1"/>
    <property type="molecule type" value="Genomic_DNA"/>
</dbReference>
<comment type="caution">
    <text evidence="2">The sequence shown here is derived from an EMBL/GenBank/DDBJ whole genome shotgun (WGS) entry which is preliminary data.</text>
</comment>
<dbReference type="Pfam" id="PF04860">
    <property type="entry name" value="Phage_portal"/>
    <property type="match status" value="1"/>
</dbReference>
<gene>
    <name evidence="2" type="ORF">LCGC14_0948460</name>
</gene>
<reference evidence="2" key="1">
    <citation type="journal article" date="2015" name="Nature">
        <title>Complex archaea that bridge the gap between prokaryotes and eukaryotes.</title>
        <authorList>
            <person name="Spang A."/>
            <person name="Saw J.H."/>
            <person name="Jorgensen S.L."/>
            <person name="Zaremba-Niedzwiedzka K."/>
            <person name="Martijn J."/>
            <person name="Lind A.E."/>
            <person name="van Eijk R."/>
            <person name="Schleper C."/>
            <person name="Guy L."/>
            <person name="Ettema T.J."/>
        </authorList>
    </citation>
    <scope>NUCLEOTIDE SEQUENCE</scope>
</reference>
<proteinExistence type="predicted"/>
<evidence type="ECO:0008006" key="3">
    <source>
        <dbReference type="Google" id="ProtNLM"/>
    </source>
</evidence>